<evidence type="ECO:0000256" key="10">
    <source>
        <dbReference type="ARBA" id="ARBA00022723"/>
    </source>
</evidence>
<evidence type="ECO:0000256" key="3">
    <source>
        <dbReference type="ARBA" id="ARBA00004065"/>
    </source>
</evidence>
<dbReference type="SUPFAM" id="SSF53098">
    <property type="entry name" value="Ribonuclease H-like"/>
    <property type="match status" value="1"/>
</dbReference>
<organism evidence="18 19">
    <name type="scientific">Oricola thermophila</name>
    <dbReference type="NCBI Taxonomy" id="2742145"/>
    <lineage>
        <taxon>Bacteria</taxon>
        <taxon>Pseudomonadati</taxon>
        <taxon>Pseudomonadota</taxon>
        <taxon>Alphaproteobacteria</taxon>
        <taxon>Hyphomicrobiales</taxon>
        <taxon>Ahrensiaceae</taxon>
        <taxon>Oricola</taxon>
    </lineage>
</organism>
<accession>A0A6N1VEI9</accession>
<dbReference type="EC" id="3.1.26.4" evidence="6 14"/>
<keyword evidence="10 14" id="KW-0479">Metal-binding</keyword>
<dbReference type="RefSeq" id="WP_175276826.1">
    <property type="nucleotide sequence ID" value="NZ_CP054836.1"/>
</dbReference>
<dbReference type="InterPro" id="IPR022898">
    <property type="entry name" value="RNase_HII"/>
</dbReference>
<dbReference type="PANTHER" id="PTHR10954">
    <property type="entry name" value="RIBONUCLEASE H2 SUBUNIT A"/>
    <property type="match status" value="1"/>
</dbReference>
<comment type="similarity">
    <text evidence="5 14 16">Belongs to the RNase HII family.</text>
</comment>
<evidence type="ECO:0000313" key="18">
    <source>
        <dbReference type="EMBL" id="QKV18933.1"/>
    </source>
</evidence>
<evidence type="ECO:0000256" key="15">
    <source>
        <dbReference type="PROSITE-ProRule" id="PRU01319"/>
    </source>
</evidence>
<keyword evidence="9 14" id="KW-0540">Nuclease</keyword>
<comment type="catalytic activity">
    <reaction evidence="1 14 15 16">
        <text>Endonucleolytic cleavage to 5'-phosphomonoester.</text>
        <dbReference type="EC" id="3.1.26.4"/>
    </reaction>
</comment>
<dbReference type="GO" id="GO:0004523">
    <property type="term" value="F:RNA-DNA hybrid ribonuclease activity"/>
    <property type="evidence" value="ECO:0007669"/>
    <property type="project" value="UniProtKB-UniRule"/>
</dbReference>
<comment type="function">
    <text evidence="3 14 16">Endonuclease that specifically degrades the RNA of RNA-DNA hybrids.</text>
</comment>
<evidence type="ECO:0000256" key="16">
    <source>
        <dbReference type="RuleBase" id="RU003515"/>
    </source>
</evidence>
<keyword evidence="8 14" id="KW-0963">Cytoplasm</keyword>
<dbReference type="Pfam" id="PF01351">
    <property type="entry name" value="RNase_HII"/>
    <property type="match status" value="1"/>
</dbReference>
<gene>
    <name evidence="14" type="primary">rnhB</name>
    <name evidence="18" type="ORF">HTY61_10955</name>
</gene>
<dbReference type="GO" id="GO:0032299">
    <property type="term" value="C:ribonuclease H2 complex"/>
    <property type="evidence" value="ECO:0007669"/>
    <property type="project" value="TreeGrafter"/>
</dbReference>
<reference evidence="18 19" key="1">
    <citation type="submission" date="2020-06" db="EMBL/GenBank/DDBJ databases">
        <title>Oricola thermophila sp. nov. isolated from a tidal sediments.</title>
        <authorList>
            <person name="Kwon K.K."/>
            <person name="Yang S.-H."/>
            <person name="Park M.-J."/>
        </authorList>
    </citation>
    <scope>NUCLEOTIDE SEQUENCE [LARGE SCALE GENOMIC DNA]</scope>
    <source>
        <strain evidence="18 19">MEBiC13590</strain>
    </source>
</reference>
<comment type="cofactor">
    <cofactor evidence="14 15">
        <name>Mn(2+)</name>
        <dbReference type="ChEBI" id="CHEBI:29035"/>
    </cofactor>
    <cofactor evidence="14 15">
        <name>Mg(2+)</name>
        <dbReference type="ChEBI" id="CHEBI:18420"/>
    </cofactor>
    <text evidence="14 15">Manganese or magnesium. Binds 1 divalent metal ion per monomer in the absence of substrate. May bind a second metal ion after substrate binding.</text>
</comment>
<dbReference type="NCBIfam" id="NF000595">
    <property type="entry name" value="PRK00015.1-3"/>
    <property type="match status" value="1"/>
</dbReference>
<evidence type="ECO:0000256" key="14">
    <source>
        <dbReference type="HAMAP-Rule" id="MF_00052"/>
    </source>
</evidence>
<evidence type="ECO:0000256" key="4">
    <source>
        <dbReference type="ARBA" id="ARBA00004496"/>
    </source>
</evidence>
<dbReference type="Gene3D" id="3.30.420.10">
    <property type="entry name" value="Ribonuclease H-like superfamily/Ribonuclease H"/>
    <property type="match status" value="1"/>
</dbReference>
<evidence type="ECO:0000256" key="2">
    <source>
        <dbReference type="ARBA" id="ARBA00001946"/>
    </source>
</evidence>
<evidence type="ECO:0000256" key="12">
    <source>
        <dbReference type="ARBA" id="ARBA00022801"/>
    </source>
</evidence>
<comment type="cofactor">
    <cofactor evidence="2">
        <name>Mg(2+)</name>
        <dbReference type="ChEBI" id="CHEBI:18420"/>
    </cofactor>
</comment>
<dbReference type="GO" id="GO:0030145">
    <property type="term" value="F:manganese ion binding"/>
    <property type="evidence" value="ECO:0007669"/>
    <property type="project" value="UniProtKB-UniRule"/>
</dbReference>
<evidence type="ECO:0000259" key="17">
    <source>
        <dbReference type="PROSITE" id="PS51975"/>
    </source>
</evidence>
<evidence type="ECO:0000256" key="9">
    <source>
        <dbReference type="ARBA" id="ARBA00022722"/>
    </source>
</evidence>
<evidence type="ECO:0000256" key="7">
    <source>
        <dbReference type="ARBA" id="ARBA00019179"/>
    </source>
</evidence>
<feature type="binding site" evidence="14 15">
    <location>
        <position position="135"/>
    </location>
    <ligand>
        <name>a divalent metal cation</name>
        <dbReference type="ChEBI" id="CHEBI:60240"/>
    </ligand>
</feature>
<evidence type="ECO:0000256" key="8">
    <source>
        <dbReference type="ARBA" id="ARBA00022490"/>
    </source>
</evidence>
<dbReference type="GO" id="GO:0006298">
    <property type="term" value="P:mismatch repair"/>
    <property type="evidence" value="ECO:0007669"/>
    <property type="project" value="TreeGrafter"/>
</dbReference>
<protein>
    <recommendedName>
        <fullName evidence="7 14">Ribonuclease HII</fullName>
        <shortName evidence="14">RNase HII</shortName>
        <ecNumber evidence="6 14">3.1.26.4</ecNumber>
    </recommendedName>
</protein>
<evidence type="ECO:0000256" key="5">
    <source>
        <dbReference type="ARBA" id="ARBA00007383"/>
    </source>
</evidence>
<keyword evidence="12 14" id="KW-0378">Hydrolase</keyword>
<name>A0A6N1VEI9_9HYPH</name>
<evidence type="ECO:0000256" key="11">
    <source>
        <dbReference type="ARBA" id="ARBA00022759"/>
    </source>
</evidence>
<dbReference type="CDD" id="cd07182">
    <property type="entry name" value="RNase_HII_bacteria_HII_like"/>
    <property type="match status" value="1"/>
</dbReference>
<dbReference type="InterPro" id="IPR001352">
    <property type="entry name" value="RNase_HII/HIII"/>
</dbReference>
<proteinExistence type="inferred from homology"/>
<dbReference type="PROSITE" id="PS51975">
    <property type="entry name" value="RNASE_H_2"/>
    <property type="match status" value="1"/>
</dbReference>
<keyword evidence="13 14" id="KW-0464">Manganese</keyword>
<dbReference type="PANTHER" id="PTHR10954:SF18">
    <property type="entry name" value="RIBONUCLEASE HII"/>
    <property type="match status" value="1"/>
</dbReference>
<comment type="subcellular location">
    <subcellularLocation>
        <location evidence="4 14">Cytoplasm</location>
    </subcellularLocation>
</comment>
<dbReference type="HAMAP" id="MF_00052_B">
    <property type="entry name" value="RNase_HII_B"/>
    <property type="match status" value="1"/>
</dbReference>
<dbReference type="GO" id="GO:0043137">
    <property type="term" value="P:DNA replication, removal of RNA primer"/>
    <property type="evidence" value="ECO:0007669"/>
    <property type="project" value="TreeGrafter"/>
</dbReference>
<evidence type="ECO:0000256" key="6">
    <source>
        <dbReference type="ARBA" id="ARBA00012180"/>
    </source>
</evidence>
<keyword evidence="11 14" id="KW-0255">Endonuclease</keyword>
<dbReference type="Proteomes" id="UP000509367">
    <property type="component" value="Chromosome"/>
</dbReference>
<dbReference type="GO" id="GO:0003723">
    <property type="term" value="F:RNA binding"/>
    <property type="evidence" value="ECO:0007669"/>
    <property type="project" value="UniProtKB-UniRule"/>
</dbReference>
<feature type="binding site" evidence="14 15">
    <location>
        <position position="44"/>
    </location>
    <ligand>
        <name>a divalent metal cation</name>
        <dbReference type="ChEBI" id="CHEBI:60240"/>
    </ligand>
</feature>
<evidence type="ECO:0000313" key="19">
    <source>
        <dbReference type="Proteomes" id="UP000509367"/>
    </source>
</evidence>
<feature type="binding site" evidence="14 15">
    <location>
        <position position="43"/>
    </location>
    <ligand>
        <name>a divalent metal cation</name>
        <dbReference type="ChEBI" id="CHEBI:60240"/>
    </ligand>
</feature>
<feature type="domain" description="RNase H type-2" evidence="17">
    <location>
        <begin position="37"/>
        <end position="222"/>
    </location>
</feature>
<dbReference type="InterPro" id="IPR024567">
    <property type="entry name" value="RNase_HII/HIII_dom"/>
</dbReference>
<dbReference type="EMBL" id="CP054836">
    <property type="protein sequence ID" value="QKV18933.1"/>
    <property type="molecule type" value="Genomic_DNA"/>
</dbReference>
<keyword evidence="19" id="KW-1185">Reference proteome</keyword>
<sequence>MTATNASPDSLLPLDGIDEPGFPDFRFEEHYWKQGLRHVAGVDEAGRGPLAGPVVAAAVILSPDRVPSGLNDSKKLTARKRERLHGEIMDAALAVSVASLSAESIDAGNILRASLEAMRRAIAALAIRAECALVDGRDVPPGLTLAAPPRAIIRGDGRSLSIAAASVVAKVTRDRMMAGLGPHHPQYGLERHMGYGSKAHREAIGIHGGIRRVHRFTFAPLK</sequence>
<dbReference type="AlphaFoldDB" id="A0A6N1VEI9"/>
<evidence type="ECO:0000256" key="1">
    <source>
        <dbReference type="ARBA" id="ARBA00000077"/>
    </source>
</evidence>
<dbReference type="KEGG" id="orm:HTY61_10955"/>
<dbReference type="GO" id="GO:0005737">
    <property type="term" value="C:cytoplasm"/>
    <property type="evidence" value="ECO:0007669"/>
    <property type="project" value="UniProtKB-SubCell"/>
</dbReference>
<dbReference type="InterPro" id="IPR036397">
    <property type="entry name" value="RNaseH_sf"/>
</dbReference>
<evidence type="ECO:0000256" key="13">
    <source>
        <dbReference type="ARBA" id="ARBA00023211"/>
    </source>
</evidence>
<dbReference type="InterPro" id="IPR012337">
    <property type="entry name" value="RNaseH-like_sf"/>
</dbReference>